<dbReference type="Proteomes" id="UP000176998">
    <property type="component" value="Unassembled WGS sequence"/>
</dbReference>
<accession>A0A1G4BEQ3</accession>
<dbReference type="AlphaFoldDB" id="A0A1G4BEQ3"/>
<keyword evidence="2" id="KW-1185">Reference proteome</keyword>
<gene>
    <name evidence="1" type="ORF">CORC01_04744</name>
</gene>
<comment type="caution">
    <text evidence="1">The sequence shown here is derived from an EMBL/GenBank/DDBJ whole genome shotgun (WGS) entry which is preliminary data.</text>
</comment>
<sequence>MTSPTLCTLDWIRPPSSCHAVFKSNFQEVGKRQQRCGPKTRAARSPRTWSNPLANCNTLLVQARPRSTVHGPRSTTSNVRPSLLFLMPVDMKIPSTSSLSVV</sequence>
<evidence type="ECO:0000313" key="2">
    <source>
        <dbReference type="Proteomes" id="UP000176998"/>
    </source>
</evidence>
<dbReference type="EMBL" id="MJBS01000032">
    <property type="protein sequence ID" value="OHE99843.1"/>
    <property type="molecule type" value="Genomic_DNA"/>
</dbReference>
<proteinExistence type="predicted"/>
<dbReference type="RefSeq" id="XP_022476988.1">
    <property type="nucleotide sequence ID" value="XM_022616391.1"/>
</dbReference>
<reference evidence="1 2" key="1">
    <citation type="submission" date="2016-09" db="EMBL/GenBank/DDBJ databases">
        <authorList>
            <person name="Capua I."/>
            <person name="De Benedictis P."/>
            <person name="Joannis T."/>
            <person name="Lombin L.H."/>
            <person name="Cattoli G."/>
        </authorList>
    </citation>
    <scope>NUCLEOTIDE SEQUENCE [LARGE SCALE GENOMIC DNA]</scope>
    <source>
        <strain evidence="1 2">IMI 309357</strain>
    </source>
</reference>
<evidence type="ECO:0000313" key="1">
    <source>
        <dbReference type="EMBL" id="OHE99843.1"/>
    </source>
</evidence>
<organism evidence="1 2">
    <name type="scientific">Colletotrichum orchidophilum</name>
    <dbReference type="NCBI Taxonomy" id="1209926"/>
    <lineage>
        <taxon>Eukaryota</taxon>
        <taxon>Fungi</taxon>
        <taxon>Dikarya</taxon>
        <taxon>Ascomycota</taxon>
        <taxon>Pezizomycotina</taxon>
        <taxon>Sordariomycetes</taxon>
        <taxon>Hypocreomycetidae</taxon>
        <taxon>Glomerellales</taxon>
        <taxon>Glomerellaceae</taxon>
        <taxon>Colletotrichum</taxon>
    </lineage>
</organism>
<protein>
    <submittedName>
        <fullName evidence="1">Uncharacterized protein</fullName>
    </submittedName>
</protein>
<name>A0A1G4BEQ3_9PEZI</name>
<dbReference type="GeneID" id="34557901"/>